<organism evidence="2 3">
    <name type="scientific">Streptomyces spinoverrucosus</name>
    <dbReference type="NCBI Taxonomy" id="284043"/>
    <lineage>
        <taxon>Bacteria</taxon>
        <taxon>Bacillati</taxon>
        <taxon>Actinomycetota</taxon>
        <taxon>Actinomycetes</taxon>
        <taxon>Kitasatosporales</taxon>
        <taxon>Streptomycetaceae</taxon>
        <taxon>Streptomyces</taxon>
    </lineage>
</organism>
<dbReference type="AlphaFoldDB" id="A0A4Y3VBJ3"/>
<feature type="region of interest" description="Disordered" evidence="1">
    <location>
        <begin position="1"/>
        <end position="27"/>
    </location>
</feature>
<gene>
    <name evidence="2" type="ORF">SSP24_07140</name>
</gene>
<comment type="caution">
    <text evidence="2">The sequence shown here is derived from an EMBL/GenBank/DDBJ whole genome shotgun (WGS) entry which is preliminary data.</text>
</comment>
<sequence>MILPAARSQEPSGTAVRVRTGARAEPSHSGAWAWVACGRFRQRSPAASARAGVSAFRRSRRASALAGLMGAVSALKRSYRLRRSPVSGSRVRAGLRRTPGFLCAVSALKQSCPASAHN</sequence>
<keyword evidence="3" id="KW-1185">Reference proteome</keyword>
<evidence type="ECO:0000313" key="3">
    <source>
        <dbReference type="Proteomes" id="UP000317881"/>
    </source>
</evidence>
<evidence type="ECO:0000256" key="1">
    <source>
        <dbReference type="SAM" id="MobiDB-lite"/>
    </source>
</evidence>
<dbReference type="EMBL" id="BJND01000005">
    <property type="protein sequence ID" value="GEC03059.1"/>
    <property type="molecule type" value="Genomic_DNA"/>
</dbReference>
<accession>A0A4Y3VBJ3</accession>
<proteinExistence type="predicted"/>
<name>A0A4Y3VBJ3_9ACTN</name>
<reference evidence="2 3" key="1">
    <citation type="submission" date="2019-06" db="EMBL/GenBank/DDBJ databases">
        <title>Whole genome shotgun sequence of Streptomyces spinoverrucosus NBRC 14228.</title>
        <authorList>
            <person name="Hosoyama A."/>
            <person name="Uohara A."/>
            <person name="Ohji S."/>
            <person name="Ichikawa N."/>
        </authorList>
    </citation>
    <scope>NUCLEOTIDE SEQUENCE [LARGE SCALE GENOMIC DNA]</scope>
    <source>
        <strain evidence="2 3">NBRC 14228</strain>
    </source>
</reference>
<protein>
    <submittedName>
        <fullName evidence="2">Uncharacterized protein</fullName>
    </submittedName>
</protein>
<dbReference type="Proteomes" id="UP000317881">
    <property type="component" value="Unassembled WGS sequence"/>
</dbReference>
<evidence type="ECO:0000313" key="2">
    <source>
        <dbReference type="EMBL" id="GEC03059.1"/>
    </source>
</evidence>